<evidence type="ECO:0000259" key="11">
    <source>
        <dbReference type="PROSITE" id="PS50046"/>
    </source>
</evidence>
<keyword evidence="9" id="KW-0675">Receptor</keyword>
<evidence type="ECO:0000256" key="2">
    <source>
        <dbReference type="ARBA" id="ARBA00006402"/>
    </source>
</evidence>
<dbReference type="PANTHER" id="PTHR42878">
    <property type="entry name" value="TWO-COMPONENT HISTIDINE KINASE"/>
    <property type="match status" value="1"/>
</dbReference>
<dbReference type="InterPro" id="IPR043150">
    <property type="entry name" value="Phytochrome_PHY_sf"/>
</dbReference>
<organism evidence="13 14">
    <name type="scientific">Paraglaciecola mesophila</name>
    <dbReference type="NCBI Taxonomy" id="197222"/>
    <lineage>
        <taxon>Bacteria</taxon>
        <taxon>Pseudomonadati</taxon>
        <taxon>Pseudomonadota</taxon>
        <taxon>Gammaproteobacteria</taxon>
        <taxon>Alteromonadales</taxon>
        <taxon>Alteromonadaceae</taxon>
        <taxon>Paraglaciecola</taxon>
    </lineage>
</organism>
<protein>
    <recommendedName>
        <fullName evidence="3">histidine kinase</fullName>
        <ecNumber evidence="3">2.7.13.3</ecNumber>
    </recommendedName>
</protein>
<comment type="caution">
    <text evidence="13">The sequence shown here is derived from an EMBL/GenBank/DDBJ whole genome shotgun (WGS) entry which is preliminary data.</text>
</comment>
<evidence type="ECO:0000256" key="4">
    <source>
        <dbReference type="ARBA" id="ARBA00022543"/>
    </source>
</evidence>
<dbReference type="SUPFAM" id="SSF47384">
    <property type="entry name" value="Homodimeric domain of signal transducing histidine kinase"/>
    <property type="match status" value="1"/>
</dbReference>
<dbReference type="GO" id="GO:0005524">
    <property type="term" value="F:ATP binding"/>
    <property type="evidence" value="ECO:0007669"/>
    <property type="project" value="UniProtKB-KW"/>
</dbReference>
<keyword evidence="7" id="KW-0418">Kinase</keyword>
<dbReference type="Pfam" id="PF01590">
    <property type="entry name" value="GAF"/>
    <property type="match status" value="1"/>
</dbReference>
<evidence type="ECO:0000256" key="6">
    <source>
        <dbReference type="ARBA" id="ARBA00022679"/>
    </source>
</evidence>
<name>A0ABU9SYB7_9ALTE</name>
<dbReference type="PANTHER" id="PTHR42878:SF15">
    <property type="entry name" value="BACTERIOPHYTOCHROME"/>
    <property type="match status" value="1"/>
</dbReference>
<evidence type="ECO:0000256" key="5">
    <source>
        <dbReference type="ARBA" id="ARBA00022606"/>
    </source>
</evidence>
<reference evidence="13 14" key="1">
    <citation type="submission" date="2024-03" db="EMBL/GenBank/DDBJ databases">
        <title>Community enrichment and isolation of bacterial strains for fucoidan degradation.</title>
        <authorList>
            <person name="Sichert A."/>
        </authorList>
    </citation>
    <scope>NUCLEOTIDE SEQUENCE [LARGE SCALE GENOMIC DNA]</scope>
    <source>
        <strain evidence="13 14">AS12</strain>
    </source>
</reference>
<dbReference type="Pfam" id="PF00360">
    <property type="entry name" value="PHY"/>
    <property type="match status" value="1"/>
</dbReference>
<dbReference type="PROSITE" id="PS50109">
    <property type="entry name" value="HIS_KIN"/>
    <property type="match status" value="1"/>
</dbReference>
<dbReference type="SUPFAM" id="SSF55781">
    <property type="entry name" value="GAF domain-like"/>
    <property type="match status" value="2"/>
</dbReference>
<evidence type="ECO:0000256" key="8">
    <source>
        <dbReference type="ARBA" id="ARBA00022991"/>
    </source>
</evidence>
<gene>
    <name evidence="13" type="ORF">WNY77_15780</name>
</gene>
<dbReference type="Gene3D" id="3.30.450.270">
    <property type="match status" value="1"/>
</dbReference>
<evidence type="ECO:0000256" key="3">
    <source>
        <dbReference type="ARBA" id="ARBA00012438"/>
    </source>
</evidence>
<feature type="domain" description="Histidine kinase" evidence="12">
    <location>
        <begin position="581"/>
        <end position="795"/>
    </location>
</feature>
<dbReference type="PROSITE" id="PS50046">
    <property type="entry name" value="PHYTOCHROME_2"/>
    <property type="match status" value="1"/>
</dbReference>
<accession>A0ABU9SYB7</accession>
<comment type="similarity">
    <text evidence="2">In the N-terminal section; belongs to the phytochrome family.</text>
</comment>
<comment type="catalytic activity">
    <reaction evidence="1">
        <text>ATP + protein L-histidine = ADP + protein N-phospho-L-histidine.</text>
        <dbReference type="EC" id="2.7.13.3"/>
    </reaction>
</comment>
<dbReference type="Gene3D" id="3.30.565.10">
    <property type="entry name" value="Histidine kinase-like ATPase, C-terminal domain"/>
    <property type="match status" value="1"/>
</dbReference>
<dbReference type="Proteomes" id="UP001461163">
    <property type="component" value="Unassembled WGS sequence"/>
</dbReference>
<dbReference type="InterPro" id="IPR036890">
    <property type="entry name" value="HATPase_C_sf"/>
</dbReference>
<dbReference type="PRINTS" id="PR01033">
    <property type="entry name" value="PHYTOCHROME"/>
</dbReference>
<dbReference type="SMART" id="SM00388">
    <property type="entry name" value="HisKA"/>
    <property type="match status" value="1"/>
</dbReference>
<dbReference type="SMART" id="SM00387">
    <property type="entry name" value="HATPase_c"/>
    <property type="match status" value="1"/>
</dbReference>
<dbReference type="InterPro" id="IPR005467">
    <property type="entry name" value="His_kinase_dom"/>
</dbReference>
<dbReference type="Pfam" id="PF08446">
    <property type="entry name" value="PAS_2"/>
    <property type="match status" value="1"/>
</dbReference>
<keyword evidence="13" id="KW-0067">ATP-binding</keyword>
<dbReference type="SUPFAM" id="SSF55874">
    <property type="entry name" value="ATPase domain of HSP90 chaperone/DNA topoisomerase II/histidine kinase"/>
    <property type="match status" value="1"/>
</dbReference>
<keyword evidence="8" id="KW-0157">Chromophore</keyword>
<dbReference type="SMART" id="SM00065">
    <property type="entry name" value="GAF"/>
    <property type="match status" value="1"/>
</dbReference>
<evidence type="ECO:0000256" key="10">
    <source>
        <dbReference type="SAM" id="Coils"/>
    </source>
</evidence>
<sequence length="799" mass="89958">MNKPFDVTLDNCHKEPIHIPGSIQPHGYLLLFEPETLILKYCSENVADLMQCSLDALLEQPLDSMFDREFATMVKGLDYSKGFHEVNPQQTTPIAALAQGLNSNTTGPVTDTQAESIKTQSTYNAILSLHDDLLAIELEPALSASSSSFNPVKNLINLSLNDLAQSQDLNNVFAYSVNEIRKVTGFDRVMLYKFDADYNGEVVAEAKKLELNSFLKQHFPESDIPKQARELYVKNPIRLLADVNAKQSMLYPNDRPVDLSKVTLRSVSPIHCQYLRNMGVNASMSISIVVSGKLWGLIACHHYNPHVVPFETREVALYMGLMLSYLISLKVQADAEHRDSAVLSLNASITAKMAERIFFTDGLREETDNLMRMMNASGVAWRLEEDIECFGKTPSPDRIEALFNWATSTKLVTDTIYHTKTLGKDNPDFLDISDVASGVFILSVSSVSNLFLIWFRQEVEQTKDWGGKPEKTIEFLDDGSHRLMPRSSFRLWRENVKNQSLAWEAVELSSALKFRDTIVNYVLSKSERLELLNEALEHKVAVRTDELKKEIANKEKMQDELVEALATSEESNRELERFAFVASHDLQEPLRKIQSFGGRIQQTEATLSDRGHGYLTKMMNSAERMQALIKGVLSFSRIHRSNDEFVPLNFDDIIEDVILDLEVLVTEKKAAFSIDHIGTVFGDKNQLHRVAQNIIQNALKFTKEDVPPHIVIALNDKAEDFVTIEFKDNGVGFAKTHEQKIFGLFERLHSKAEYSGTGLGLAICKKIINRHQGKIWAESHFGQGASFFITLPTSSGAVE</sequence>
<dbReference type="InterPro" id="IPR003594">
    <property type="entry name" value="HATPase_dom"/>
</dbReference>
<dbReference type="InterPro" id="IPR003018">
    <property type="entry name" value="GAF"/>
</dbReference>
<feature type="coiled-coil region" evidence="10">
    <location>
        <begin position="544"/>
        <end position="574"/>
    </location>
</feature>
<dbReference type="Gene3D" id="3.30.450.20">
    <property type="entry name" value="PAS domain"/>
    <property type="match status" value="1"/>
</dbReference>
<keyword evidence="4" id="KW-0600">Photoreceptor protein</keyword>
<dbReference type="Gene3D" id="3.30.450.40">
    <property type="match status" value="1"/>
</dbReference>
<dbReference type="Pfam" id="PF00512">
    <property type="entry name" value="HisKA"/>
    <property type="match status" value="1"/>
</dbReference>
<evidence type="ECO:0000256" key="7">
    <source>
        <dbReference type="ARBA" id="ARBA00022777"/>
    </source>
</evidence>
<dbReference type="InterPro" id="IPR013654">
    <property type="entry name" value="PAS_2"/>
</dbReference>
<dbReference type="InterPro" id="IPR029016">
    <property type="entry name" value="GAF-like_dom_sf"/>
</dbReference>
<dbReference type="RefSeq" id="WP_342882250.1">
    <property type="nucleotide sequence ID" value="NZ_JBBMQS010000009.1"/>
</dbReference>
<dbReference type="Gene3D" id="1.10.287.130">
    <property type="match status" value="1"/>
</dbReference>
<dbReference type="InterPro" id="IPR050351">
    <property type="entry name" value="BphY/WalK/GraS-like"/>
</dbReference>
<keyword evidence="6" id="KW-0808">Transferase</keyword>
<dbReference type="InterPro" id="IPR016132">
    <property type="entry name" value="Phyto_chromo_attachment"/>
</dbReference>
<keyword evidence="13" id="KW-0547">Nucleotide-binding</keyword>
<dbReference type="Pfam" id="PF02518">
    <property type="entry name" value="HATPase_c"/>
    <property type="match status" value="1"/>
</dbReference>
<feature type="domain" description="Phytochrome chromophore attachment site" evidence="11">
    <location>
        <begin position="168"/>
        <end position="324"/>
    </location>
</feature>
<dbReference type="InterPro" id="IPR013515">
    <property type="entry name" value="Phytochrome_cen-reg"/>
</dbReference>
<evidence type="ECO:0000256" key="1">
    <source>
        <dbReference type="ARBA" id="ARBA00000085"/>
    </source>
</evidence>
<dbReference type="InterPro" id="IPR036097">
    <property type="entry name" value="HisK_dim/P_sf"/>
</dbReference>
<proteinExistence type="inferred from homology"/>
<dbReference type="EC" id="2.7.13.3" evidence="3"/>
<dbReference type="InterPro" id="IPR001294">
    <property type="entry name" value="Phytochrome"/>
</dbReference>
<keyword evidence="5" id="KW-0716">Sensory transduction</keyword>
<evidence type="ECO:0000313" key="13">
    <source>
        <dbReference type="EMBL" id="MEM5498870.1"/>
    </source>
</evidence>
<evidence type="ECO:0000313" key="14">
    <source>
        <dbReference type="Proteomes" id="UP001461163"/>
    </source>
</evidence>
<dbReference type="InterPro" id="IPR003661">
    <property type="entry name" value="HisK_dim/P_dom"/>
</dbReference>
<dbReference type="CDD" id="cd00082">
    <property type="entry name" value="HisKA"/>
    <property type="match status" value="1"/>
</dbReference>
<evidence type="ECO:0000256" key="9">
    <source>
        <dbReference type="ARBA" id="ARBA00023170"/>
    </source>
</evidence>
<keyword evidence="14" id="KW-1185">Reference proteome</keyword>
<dbReference type="InterPro" id="IPR035965">
    <property type="entry name" value="PAS-like_dom_sf"/>
</dbReference>
<dbReference type="EMBL" id="JBBMQS010000009">
    <property type="protein sequence ID" value="MEM5498870.1"/>
    <property type="molecule type" value="Genomic_DNA"/>
</dbReference>
<keyword evidence="10" id="KW-0175">Coiled coil</keyword>
<evidence type="ECO:0000259" key="12">
    <source>
        <dbReference type="PROSITE" id="PS50109"/>
    </source>
</evidence>
<dbReference type="SUPFAM" id="SSF55785">
    <property type="entry name" value="PYP-like sensor domain (PAS domain)"/>
    <property type="match status" value="1"/>
</dbReference>